<evidence type="ECO:0000313" key="2">
    <source>
        <dbReference type="Proteomes" id="UP000316304"/>
    </source>
</evidence>
<reference evidence="1 2" key="1">
    <citation type="submission" date="2019-02" db="EMBL/GenBank/DDBJ databases">
        <title>Deep-cultivation of Planctomycetes and their phenomic and genomic characterization uncovers novel biology.</title>
        <authorList>
            <person name="Wiegand S."/>
            <person name="Jogler M."/>
            <person name="Boedeker C."/>
            <person name="Pinto D."/>
            <person name="Vollmers J."/>
            <person name="Rivas-Marin E."/>
            <person name="Kohn T."/>
            <person name="Peeters S.H."/>
            <person name="Heuer A."/>
            <person name="Rast P."/>
            <person name="Oberbeckmann S."/>
            <person name="Bunk B."/>
            <person name="Jeske O."/>
            <person name="Meyerdierks A."/>
            <person name="Storesund J.E."/>
            <person name="Kallscheuer N."/>
            <person name="Luecker S."/>
            <person name="Lage O.M."/>
            <person name="Pohl T."/>
            <person name="Merkel B.J."/>
            <person name="Hornburger P."/>
            <person name="Mueller R.-W."/>
            <person name="Bruemmer F."/>
            <person name="Labrenz M."/>
            <person name="Spormann A.M."/>
            <person name="Op Den Camp H."/>
            <person name="Overmann J."/>
            <person name="Amann R."/>
            <person name="Jetten M.S.M."/>
            <person name="Mascher T."/>
            <person name="Medema M.H."/>
            <person name="Devos D.P."/>
            <person name="Kaster A.-K."/>
            <person name="Ovreas L."/>
            <person name="Rohde M."/>
            <person name="Galperin M.Y."/>
            <person name="Jogler C."/>
        </authorList>
    </citation>
    <scope>NUCLEOTIDE SEQUENCE [LARGE SCALE GENOMIC DNA]</scope>
    <source>
        <strain evidence="1 2">Pla52o</strain>
    </source>
</reference>
<proteinExistence type="predicted"/>
<accession>A0A5C6CL92</accession>
<keyword evidence="2" id="KW-1185">Reference proteome</keyword>
<dbReference type="Proteomes" id="UP000316304">
    <property type="component" value="Unassembled WGS sequence"/>
</dbReference>
<comment type="caution">
    <text evidence="1">The sequence shown here is derived from an EMBL/GenBank/DDBJ whole genome shotgun (WGS) entry which is preliminary data.</text>
</comment>
<protein>
    <submittedName>
        <fullName evidence="1">Uncharacterized protein</fullName>
    </submittedName>
</protein>
<dbReference type="EMBL" id="SJPT01000002">
    <property type="protein sequence ID" value="TWU25152.1"/>
    <property type="molecule type" value="Genomic_DNA"/>
</dbReference>
<dbReference type="AlphaFoldDB" id="A0A5C6CL92"/>
<gene>
    <name evidence="1" type="ORF">Pla52o_14500</name>
</gene>
<evidence type="ECO:0000313" key="1">
    <source>
        <dbReference type="EMBL" id="TWU25152.1"/>
    </source>
</evidence>
<organism evidence="1 2">
    <name type="scientific">Novipirellula galeiformis</name>
    <dbReference type="NCBI Taxonomy" id="2528004"/>
    <lineage>
        <taxon>Bacteria</taxon>
        <taxon>Pseudomonadati</taxon>
        <taxon>Planctomycetota</taxon>
        <taxon>Planctomycetia</taxon>
        <taxon>Pirellulales</taxon>
        <taxon>Pirellulaceae</taxon>
        <taxon>Novipirellula</taxon>
    </lineage>
</organism>
<sequence length="113" mass="12119">MLDLPTSPNAPLILMGMTEEGQAFSSLCEWISANHRQEGGECRRNSVNTRFRVDTGEHAGPAQHPSGAVPADRALRTFSADVPVRTGAPNLSSFRYCLPPRCIGPSEPSNSAP</sequence>
<name>A0A5C6CL92_9BACT</name>